<sequence length="559" mass="63320">MFPDSNIAKQYACGRTKTWHVVQSLAENDAKDLATRMKHHPYSLATDGSTDMESIKLYPVLVKSFDPVLGQMVCELLSMKQSTERSTGENIFNLLNNELTSWSIPWSNCVSFGTDNASVMLGKHKGVATLIKQKNPNTYIAGCPCHLMHLAAQKGGGGGKCLQYQIDELLVDIWYYIDESQLRHQAIINIQQEHGIEVRKILKHVSTRWLSLGKAIKRLLENWDVLLNFFKSESALHTRKRKAPSSDLPGKTAKKSKTEIPNKNIVPFTKTKSKPIATSSTKLAPPPPPTKSKTASCIKNKSVPSTSRGPAKDITIPSATKQFDLNRYLFDQQELAKKHSRAKKKESLLSQKSVKKSTASVTGSETQRPHKTTLIYRQLNDPNCKLYAMFLNAILPFFDHANEVLQKDEPQIHLVHDVLIDQLSSILSRFLKPDVILAAKDITMLDLSNEDNHKADSDIQIGHECKVFLTQNKDMLFVKAFYTCVKKFYIAACENMITHYPYNDELLLNVKIVNIADRTQVKFSSVEYFVKRFDLVPKESMDQLESEFNQYQDRQKHCG</sequence>
<dbReference type="PANTHER" id="PTHR37162">
    <property type="entry name" value="HAT FAMILY DIMERISATION DOMAINCONTAINING PROTEIN-RELATED"/>
    <property type="match status" value="1"/>
</dbReference>
<dbReference type="AlphaFoldDB" id="A0A9Q0YAA2"/>
<evidence type="ECO:0000313" key="3">
    <source>
        <dbReference type="Proteomes" id="UP001152320"/>
    </source>
</evidence>
<comment type="caution">
    <text evidence="2">The sequence shown here is derived from an EMBL/GenBank/DDBJ whole genome shotgun (WGS) entry which is preliminary data.</text>
</comment>
<reference evidence="2" key="1">
    <citation type="submission" date="2021-10" db="EMBL/GenBank/DDBJ databases">
        <title>Tropical sea cucumber genome reveals ecological adaptation and Cuvierian tubules defense mechanism.</title>
        <authorList>
            <person name="Chen T."/>
        </authorList>
    </citation>
    <scope>NUCLEOTIDE SEQUENCE</scope>
    <source>
        <strain evidence="2">Nanhai2018</strain>
        <tissue evidence="2">Muscle</tissue>
    </source>
</reference>
<proteinExistence type="predicted"/>
<gene>
    <name evidence="2" type="ORF">HOLleu_44616</name>
</gene>
<evidence type="ECO:0000313" key="2">
    <source>
        <dbReference type="EMBL" id="KAJ8017756.1"/>
    </source>
</evidence>
<feature type="compositionally biased region" description="Polar residues" evidence="1">
    <location>
        <begin position="348"/>
        <end position="366"/>
    </location>
</feature>
<dbReference type="PANTHER" id="PTHR37162:SF10">
    <property type="entry name" value="DUF4371 DOMAIN-CONTAINING PROTEIN"/>
    <property type="match status" value="1"/>
</dbReference>
<dbReference type="EMBL" id="JAIZAY010001049">
    <property type="protein sequence ID" value="KAJ8017756.1"/>
    <property type="molecule type" value="Genomic_DNA"/>
</dbReference>
<feature type="region of interest" description="Disordered" evidence="1">
    <location>
        <begin position="340"/>
        <end position="368"/>
    </location>
</feature>
<dbReference type="OrthoDB" id="6151961at2759"/>
<name>A0A9Q0YAA2_HOLLE</name>
<organism evidence="2 3">
    <name type="scientific">Holothuria leucospilota</name>
    <name type="common">Black long sea cucumber</name>
    <name type="synonym">Mertensiothuria leucospilota</name>
    <dbReference type="NCBI Taxonomy" id="206669"/>
    <lineage>
        <taxon>Eukaryota</taxon>
        <taxon>Metazoa</taxon>
        <taxon>Echinodermata</taxon>
        <taxon>Eleutherozoa</taxon>
        <taxon>Echinozoa</taxon>
        <taxon>Holothuroidea</taxon>
        <taxon>Aspidochirotacea</taxon>
        <taxon>Aspidochirotida</taxon>
        <taxon>Holothuriidae</taxon>
        <taxon>Holothuria</taxon>
    </lineage>
</organism>
<dbReference type="InterPro" id="IPR012337">
    <property type="entry name" value="RNaseH-like_sf"/>
</dbReference>
<evidence type="ECO:0000256" key="1">
    <source>
        <dbReference type="SAM" id="MobiDB-lite"/>
    </source>
</evidence>
<protein>
    <submittedName>
        <fullName evidence="2">Zinc finger MYM-type protein 6</fullName>
    </submittedName>
</protein>
<dbReference type="SUPFAM" id="SSF53098">
    <property type="entry name" value="Ribonuclease H-like"/>
    <property type="match status" value="1"/>
</dbReference>
<feature type="compositionally biased region" description="Polar residues" evidence="1">
    <location>
        <begin position="297"/>
        <end position="308"/>
    </location>
</feature>
<accession>A0A9Q0YAA2</accession>
<dbReference type="Proteomes" id="UP001152320">
    <property type="component" value="Unassembled WGS sequence"/>
</dbReference>
<feature type="region of interest" description="Disordered" evidence="1">
    <location>
        <begin position="238"/>
        <end position="315"/>
    </location>
</feature>
<keyword evidence="3" id="KW-1185">Reference proteome</keyword>